<feature type="compositionally biased region" description="Basic and acidic residues" evidence="1">
    <location>
        <begin position="61"/>
        <end position="71"/>
    </location>
</feature>
<proteinExistence type="predicted"/>
<evidence type="ECO:0000256" key="1">
    <source>
        <dbReference type="SAM" id="MobiDB-lite"/>
    </source>
</evidence>
<keyword evidence="3" id="KW-1185">Reference proteome</keyword>
<sequence>SLNEDTPSSHQGNVEKVPEYCWLPLDAAGSGTLPSSYPAAGKGPQVSSAKLSSPRGLGVSRRTDGRAESRWGHLPNR</sequence>
<evidence type="ECO:0000313" key="3">
    <source>
        <dbReference type="Proteomes" id="UP000652761"/>
    </source>
</evidence>
<dbReference type="AlphaFoldDB" id="A0A843WQ34"/>
<reference evidence="2" key="1">
    <citation type="submission" date="2017-07" db="EMBL/GenBank/DDBJ databases">
        <title>Taro Niue Genome Assembly and Annotation.</title>
        <authorList>
            <person name="Atibalentja N."/>
            <person name="Keating K."/>
            <person name="Fields C.J."/>
        </authorList>
    </citation>
    <scope>NUCLEOTIDE SEQUENCE</scope>
    <source>
        <strain evidence="2">Niue_2</strain>
        <tissue evidence="2">Leaf</tissue>
    </source>
</reference>
<name>A0A843WQ34_COLES</name>
<dbReference type="Proteomes" id="UP000652761">
    <property type="component" value="Unassembled WGS sequence"/>
</dbReference>
<evidence type="ECO:0000313" key="2">
    <source>
        <dbReference type="EMBL" id="MQM08658.1"/>
    </source>
</evidence>
<feature type="non-terminal residue" evidence="2">
    <location>
        <position position="77"/>
    </location>
</feature>
<comment type="caution">
    <text evidence="2">The sequence shown here is derived from an EMBL/GenBank/DDBJ whole genome shotgun (WGS) entry which is preliminary data.</text>
</comment>
<dbReference type="EMBL" id="NMUH01004175">
    <property type="protein sequence ID" value="MQM08658.1"/>
    <property type="molecule type" value="Genomic_DNA"/>
</dbReference>
<organism evidence="2 3">
    <name type="scientific">Colocasia esculenta</name>
    <name type="common">Wild taro</name>
    <name type="synonym">Arum esculentum</name>
    <dbReference type="NCBI Taxonomy" id="4460"/>
    <lineage>
        <taxon>Eukaryota</taxon>
        <taxon>Viridiplantae</taxon>
        <taxon>Streptophyta</taxon>
        <taxon>Embryophyta</taxon>
        <taxon>Tracheophyta</taxon>
        <taxon>Spermatophyta</taxon>
        <taxon>Magnoliopsida</taxon>
        <taxon>Liliopsida</taxon>
        <taxon>Araceae</taxon>
        <taxon>Aroideae</taxon>
        <taxon>Colocasieae</taxon>
        <taxon>Colocasia</taxon>
    </lineage>
</organism>
<feature type="region of interest" description="Disordered" evidence="1">
    <location>
        <begin position="32"/>
        <end position="77"/>
    </location>
</feature>
<gene>
    <name evidence="2" type="ORF">Taro_041514</name>
</gene>
<accession>A0A843WQ34</accession>
<protein>
    <submittedName>
        <fullName evidence="2">Uncharacterized protein</fullName>
    </submittedName>
</protein>